<dbReference type="InterPro" id="IPR004045">
    <property type="entry name" value="Glutathione_S-Trfase_N"/>
</dbReference>
<dbReference type="SFLD" id="SFLDG00358">
    <property type="entry name" value="Main_(cytGST)"/>
    <property type="match status" value="1"/>
</dbReference>
<dbReference type="CDD" id="cd00299">
    <property type="entry name" value="GST_C_family"/>
    <property type="match status" value="1"/>
</dbReference>
<organism evidence="3 4">
    <name type="scientific">Muraenolepis orangiensis</name>
    <name type="common">Patagonian moray cod</name>
    <dbReference type="NCBI Taxonomy" id="630683"/>
    <lineage>
        <taxon>Eukaryota</taxon>
        <taxon>Metazoa</taxon>
        <taxon>Chordata</taxon>
        <taxon>Craniata</taxon>
        <taxon>Vertebrata</taxon>
        <taxon>Euteleostomi</taxon>
        <taxon>Actinopterygii</taxon>
        <taxon>Neopterygii</taxon>
        <taxon>Teleostei</taxon>
        <taxon>Neoteleostei</taxon>
        <taxon>Acanthomorphata</taxon>
        <taxon>Zeiogadaria</taxon>
        <taxon>Gadariae</taxon>
        <taxon>Gadiformes</taxon>
        <taxon>Muraenolepidoidei</taxon>
        <taxon>Muraenolepididae</taxon>
        <taxon>Muraenolepis</taxon>
    </lineage>
</organism>
<gene>
    <name evidence="3" type="ORF">NHX12_023836</name>
</gene>
<dbReference type="PROSITE" id="PS50405">
    <property type="entry name" value="GST_CTER"/>
    <property type="match status" value="1"/>
</dbReference>
<dbReference type="GO" id="GO:0004364">
    <property type="term" value="F:glutathione transferase activity"/>
    <property type="evidence" value="ECO:0007669"/>
    <property type="project" value="TreeGrafter"/>
</dbReference>
<protein>
    <recommendedName>
        <fullName evidence="5">Glutathione S-transferase</fullName>
    </recommendedName>
</protein>
<dbReference type="PANTHER" id="PTHR42673">
    <property type="entry name" value="MALEYLACETOACETATE ISOMERASE"/>
    <property type="match status" value="1"/>
</dbReference>
<evidence type="ECO:0000313" key="4">
    <source>
        <dbReference type="Proteomes" id="UP001148018"/>
    </source>
</evidence>
<dbReference type="InterPro" id="IPR010987">
    <property type="entry name" value="Glutathione-S-Trfase_C-like"/>
</dbReference>
<sequence>MAKDMSLLWFSGSPPCLRVMIALEEKNLQGYEQKLLSYEKGEHRTQEVRDVNPRCQLPVLTHGDNIINESYAVCLYLEAQFKSQGTQLIPDGPAQQALMYQRMFEGVTLTEKIADVIYYQLKIPEGERHDSAVKRHREALTTELKLWEGYLEKMGAGSYLAGKNFSLADVVIFPCFACCFRFGLSAKNYPKLADYYGLLKERPSVEASWTTNWQTSPPWGKDKLKDL</sequence>
<dbReference type="SUPFAM" id="SSF52833">
    <property type="entry name" value="Thioredoxin-like"/>
    <property type="match status" value="1"/>
</dbReference>
<dbReference type="Gene3D" id="1.20.1050.10">
    <property type="match status" value="1"/>
</dbReference>
<dbReference type="InterPro" id="IPR040079">
    <property type="entry name" value="Glutathione_S-Trfase"/>
</dbReference>
<feature type="domain" description="GST N-terminal" evidence="1">
    <location>
        <begin position="3"/>
        <end position="85"/>
    </location>
</feature>
<dbReference type="AlphaFoldDB" id="A0A9Q0IT64"/>
<dbReference type="GO" id="GO:0006749">
    <property type="term" value="P:glutathione metabolic process"/>
    <property type="evidence" value="ECO:0007669"/>
    <property type="project" value="TreeGrafter"/>
</dbReference>
<dbReference type="Pfam" id="PF13409">
    <property type="entry name" value="GST_N_2"/>
    <property type="match status" value="1"/>
</dbReference>
<accession>A0A9Q0IT64</accession>
<feature type="domain" description="GST C-terminal" evidence="2">
    <location>
        <begin position="92"/>
        <end position="219"/>
    </location>
</feature>
<name>A0A9Q0IT64_9TELE</name>
<dbReference type="CDD" id="cd00570">
    <property type="entry name" value="GST_N_family"/>
    <property type="match status" value="1"/>
</dbReference>
<dbReference type="GO" id="GO:0016034">
    <property type="term" value="F:maleylacetoacetate isomerase activity"/>
    <property type="evidence" value="ECO:0007669"/>
    <property type="project" value="TreeGrafter"/>
</dbReference>
<dbReference type="InterPro" id="IPR036282">
    <property type="entry name" value="Glutathione-S-Trfase_C_sf"/>
</dbReference>
<evidence type="ECO:0000259" key="1">
    <source>
        <dbReference type="PROSITE" id="PS50404"/>
    </source>
</evidence>
<dbReference type="Gene3D" id="3.40.30.10">
    <property type="entry name" value="Glutaredoxin"/>
    <property type="match status" value="1"/>
</dbReference>
<evidence type="ECO:0008006" key="5">
    <source>
        <dbReference type="Google" id="ProtNLM"/>
    </source>
</evidence>
<keyword evidence="4" id="KW-1185">Reference proteome</keyword>
<dbReference type="PROSITE" id="PS50404">
    <property type="entry name" value="GST_NTER"/>
    <property type="match status" value="1"/>
</dbReference>
<dbReference type="PANTHER" id="PTHR42673:SF4">
    <property type="entry name" value="MALEYLACETOACETATE ISOMERASE"/>
    <property type="match status" value="1"/>
</dbReference>
<dbReference type="Pfam" id="PF00043">
    <property type="entry name" value="GST_C"/>
    <property type="match status" value="1"/>
</dbReference>
<evidence type="ECO:0000259" key="2">
    <source>
        <dbReference type="PROSITE" id="PS50405"/>
    </source>
</evidence>
<dbReference type="GO" id="GO:0006559">
    <property type="term" value="P:L-phenylalanine catabolic process"/>
    <property type="evidence" value="ECO:0007669"/>
    <property type="project" value="TreeGrafter"/>
</dbReference>
<evidence type="ECO:0000313" key="3">
    <source>
        <dbReference type="EMBL" id="KAJ3609313.1"/>
    </source>
</evidence>
<dbReference type="FunFam" id="3.40.30.10:FF:000221">
    <property type="entry name" value="Glutathione S-transferase rho"/>
    <property type="match status" value="1"/>
</dbReference>
<dbReference type="SUPFAM" id="SSF47616">
    <property type="entry name" value="GST C-terminal domain-like"/>
    <property type="match status" value="1"/>
</dbReference>
<dbReference type="OrthoDB" id="2309723at2759"/>
<dbReference type="InterPro" id="IPR036249">
    <property type="entry name" value="Thioredoxin-like_sf"/>
</dbReference>
<proteinExistence type="predicted"/>
<dbReference type="Proteomes" id="UP001148018">
    <property type="component" value="Unassembled WGS sequence"/>
</dbReference>
<reference evidence="3" key="1">
    <citation type="submission" date="2022-07" db="EMBL/GenBank/DDBJ databases">
        <title>Chromosome-level genome of Muraenolepis orangiensis.</title>
        <authorList>
            <person name="Kim J."/>
        </authorList>
    </citation>
    <scope>NUCLEOTIDE SEQUENCE</scope>
    <source>
        <strain evidence="3">KU_S4_2022</strain>
        <tissue evidence="3">Muscle</tissue>
    </source>
</reference>
<dbReference type="SFLD" id="SFLDS00019">
    <property type="entry name" value="Glutathione_Transferase_(cytos"/>
    <property type="match status" value="1"/>
</dbReference>
<comment type="caution">
    <text evidence="3">The sequence shown here is derived from an EMBL/GenBank/DDBJ whole genome shotgun (WGS) entry which is preliminary data.</text>
</comment>
<dbReference type="FunFam" id="1.20.1050.10:FF:000046">
    <property type="entry name" value="Glutathione S-transferase rho"/>
    <property type="match status" value="1"/>
</dbReference>
<dbReference type="EMBL" id="JANIIK010000039">
    <property type="protein sequence ID" value="KAJ3609313.1"/>
    <property type="molecule type" value="Genomic_DNA"/>
</dbReference>
<dbReference type="GO" id="GO:0005739">
    <property type="term" value="C:mitochondrion"/>
    <property type="evidence" value="ECO:0007669"/>
    <property type="project" value="TreeGrafter"/>
</dbReference>
<dbReference type="InterPro" id="IPR004046">
    <property type="entry name" value="GST_C"/>
</dbReference>